<organism evidence="2 3">
    <name type="scientific">Eleusine coracana subsp. coracana</name>
    <dbReference type="NCBI Taxonomy" id="191504"/>
    <lineage>
        <taxon>Eukaryota</taxon>
        <taxon>Viridiplantae</taxon>
        <taxon>Streptophyta</taxon>
        <taxon>Embryophyta</taxon>
        <taxon>Tracheophyta</taxon>
        <taxon>Spermatophyta</taxon>
        <taxon>Magnoliopsida</taxon>
        <taxon>Liliopsida</taxon>
        <taxon>Poales</taxon>
        <taxon>Poaceae</taxon>
        <taxon>PACMAD clade</taxon>
        <taxon>Chloridoideae</taxon>
        <taxon>Cynodonteae</taxon>
        <taxon>Eleusininae</taxon>
        <taxon>Eleusine</taxon>
    </lineage>
</organism>
<reference evidence="2" key="1">
    <citation type="journal article" date="2018" name="DNA Res.">
        <title>Multiple hybrid de novo genome assembly of finger millet, an orphan allotetraploid crop.</title>
        <authorList>
            <person name="Hatakeyama M."/>
            <person name="Aluri S."/>
            <person name="Balachadran M.T."/>
            <person name="Sivarajan S.R."/>
            <person name="Patrignani A."/>
            <person name="Gruter S."/>
            <person name="Poveda L."/>
            <person name="Shimizu-Inatsugi R."/>
            <person name="Baeten J."/>
            <person name="Francoijs K.J."/>
            <person name="Nataraja K.N."/>
            <person name="Reddy Y.A.N."/>
            <person name="Phadnis S."/>
            <person name="Ravikumar R.L."/>
            <person name="Schlapbach R."/>
            <person name="Sreeman S.M."/>
            <person name="Shimizu K.K."/>
        </authorList>
    </citation>
    <scope>NUCLEOTIDE SEQUENCE</scope>
</reference>
<sequence>MLKLDTETMEFSVWKLPPHLEQSNSYVVGETMNGTLWIVYCSGWSIDVLRYGVDDGGEERWIFVGMIEYDEGANPLANNDTLHVVTMKDGFVYLATSEMILSLCLETMELEKLFPRSFRAHHFQPYIMAWPPSLVGNYGSFAAMQDGPNAP</sequence>
<evidence type="ECO:0000259" key="1">
    <source>
        <dbReference type="Pfam" id="PF23635"/>
    </source>
</evidence>
<dbReference type="PANTHER" id="PTHR33207">
    <property type="entry name" value="F-BOX DOMAIN CONTAINING PROTEIN-RELATED"/>
    <property type="match status" value="1"/>
</dbReference>
<comment type="caution">
    <text evidence="2">The sequence shown here is derived from an EMBL/GenBank/DDBJ whole genome shotgun (WGS) entry which is preliminary data.</text>
</comment>
<dbReference type="InterPro" id="IPR056594">
    <property type="entry name" value="AT5G49610-like_b-prop"/>
</dbReference>
<evidence type="ECO:0000313" key="2">
    <source>
        <dbReference type="EMBL" id="GJM93981.1"/>
    </source>
</evidence>
<dbReference type="AlphaFoldDB" id="A0AAV5C735"/>
<protein>
    <recommendedName>
        <fullName evidence="1">F-box protein AT5G49610-like beta-propeller domain-containing protein</fullName>
    </recommendedName>
</protein>
<evidence type="ECO:0000313" key="3">
    <source>
        <dbReference type="Proteomes" id="UP001054889"/>
    </source>
</evidence>
<reference evidence="2" key="2">
    <citation type="submission" date="2021-12" db="EMBL/GenBank/DDBJ databases">
        <title>Resequencing data analysis of finger millet.</title>
        <authorList>
            <person name="Hatakeyama M."/>
            <person name="Aluri S."/>
            <person name="Balachadran M.T."/>
            <person name="Sivarajan S.R."/>
            <person name="Poveda L."/>
            <person name="Shimizu-Inatsugi R."/>
            <person name="Schlapbach R."/>
            <person name="Sreeman S.M."/>
            <person name="Shimizu K.K."/>
        </authorList>
    </citation>
    <scope>NUCLEOTIDE SEQUENCE</scope>
</reference>
<name>A0AAV5C735_ELECO</name>
<dbReference type="Proteomes" id="UP001054889">
    <property type="component" value="Unassembled WGS sequence"/>
</dbReference>
<dbReference type="EMBL" id="BQKI01000004">
    <property type="protein sequence ID" value="GJM93981.1"/>
    <property type="molecule type" value="Genomic_DNA"/>
</dbReference>
<dbReference type="Pfam" id="PF23635">
    <property type="entry name" value="Beta-prop_AT5G49610-like"/>
    <property type="match status" value="1"/>
</dbReference>
<gene>
    <name evidence="2" type="primary">ga10588</name>
    <name evidence="2" type="ORF">PR202_ga10588</name>
</gene>
<keyword evidence="3" id="KW-1185">Reference proteome</keyword>
<feature type="domain" description="F-box protein AT5G49610-like beta-propeller" evidence="1">
    <location>
        <begin position="2"/>
        <end position="133"/>
    </location>
</feature>
<proteinExistence type="predicted"/>
<accession>A0AAV5C735</accession>